<dbReference type="GO" id="GO:0005524">
    <property type="term" value="F:ATP binding"/>
    <property type="evidence" value="ECO:0007669"/>
    <property type="project" value="UniProtKB-KW"/>
</dbReference>
<keyword evidence="3 7" id="KW-0418">Kinase</keyword>
<dbReference type="PANTHER" id="PTHR43527:SF1">
    <property type="entry name" value="L-THREONINE KINASE"/>
    <property type="match status" value="1"/>
</dbReference>
<keyword evidence="2" id="KW-0547">Nucleotide-binding</keyword>
<evidence type="ECO:0000313" key="7">
    <source>
        <dbReference type="EMBL" id="SNU86680.1"/>
    </source>
</evidence>
<dbReference type="eggNOG" id="COG4542">
    <property type="taxonomic scope" value="Bacteria"/>
</dbReference>
<dbReference type="Pfam" id="PF00288">
    <property type="entry name" value="GHMP_kinases_N"/>
    <property type="match status" value="1"/>
</dbReference>
<keyword evidence="1" id="KW-0808">Transferase</keyword>
<evidence type="ECO:0000259" key="6">
    <source>
        <dbReference type="Pfam" id="PF08544"/>
    </source>
</evidence>
<dbReference type="InterPro" id="IPR020568">
    <property type="entry name" value="Ribosomal_Su5_D2-typ_SF"/>
</dbReference>
<dbReference type="OrthoDB" id="4548147at2"/>
<evidence type="ECO:0000256" key="1">
    <source>
        <dbReference type="ARBA" id="ARBA00022679"/>
    </source>
</evidence>
<accession>A0A239SMP6</accession>
<dbReference type="SUPFAM" id="SSF54211">
    <property type="entry name" value="Ribosomal protein S5 domain 2-like"/>
    <property type="match status" value="1"/>
</dbReference>
<dbReference type="PANTHER" id="PTHR43527">
    <property type="entry name" value="4-DIPHOSPHOCYTIDYL-2-C-METHYL-D-ERYTHRITOL KINASE, CHLOROPLASTIC"/>
    <property type="match status" value="1"/>
</dbReference>
<dbReference type="InterPro" id="IPR006204">
    <property type="entry name" value="GHMP_kinase_N_dom"/>
</dbReference>
<dbReference type="EMBL" id="LT906439">
    <property type="protein sequence ID" value="SNU86680.1"/>
    <property type="molecule type" value="Genomic_DNA"/>
</dbReference>
<protein>
    <submittedName>
        <fullName evidence="7">Propanediol utilization kinase</fullName>
    </submittedName>
</protein>
<feature type="domain" description="GHMP kinase C-terminal" evidence="6">
    <location>
        <begin position="186"/>
        <end position="249"/>
    </location>
</feature>
<proteinExistence type="predicted"/>
<reference evidence="7 8" key="1">
    <citation type="submission" date="2017-06" db="EMBL/GenBank/DDBJ databases">
        <authorList>
            <consortium name="Pathogen Informatics"/>
        </authorList>
    </citation>
    <scope>NUCLEOTIDE SEQUENCE [LARGE SCALE GENOMIC DNA]</scope>
    <source>
        <strain evidence="7 8">NCTC13788</strain>
    </source>
</reference>
<keyword evidence="8" id="KW-1185">Reference proteome</keyword>
<dbReference type="InterPro" id="IPR013750">
    <property type="entry name" value="GHMP_kinase_C_dom"/>
</dbReference>
<gene>
    <name evidence="7" type="primary">pduX</name>
    <name evidence="7" type="ORF">SAMEA4412692_00330</name>
</gene>
<evidence type="ECO:0000256" key="3">
    <source>
        <dbReference type="ARBA" id="ARBA00022777"/>
    </source>
</evidence>
<dbReference type="GO" id="GO:0016301">
    <property type="term" value="F:kinase activity"/>
    <property type="evidence" value="ECO:0007669"/>
    <property type="project" value="UniProtKB-KW"/>
</dbReference>
<dbReference type="Pfam" id="PF08544">
    <property type="entry name" value="GHMP_kinases_C"/>
    <property type="match status" value="1"/>
</dbReference>
<dbReference type="Proteomes" id="UP000215185">
    <property type="component" value="Chromosome 1"/>
</dbReference>
<dbReference type="KEGG" id="smen:SAMEA4412692_0330"/>
<dbReference type="STRING" id="1123308.GCA_000380085_01331"/>
<name>A0A239SMP6_9STRE</name>
<evidence type="ECO:0000259" key="5">
    <source>
        <dbReference type="Pfam" id="PF00288"/>
    </source>
</evidence>
<evidence type="ECO:0000256" key="2">
    <source>
        <dbReference type="ARBA" id="ARBA00022741"/>
    </source>
</evidence>
<organism evidence="7 8">
    <name type="scientific">Streptococcus merionis</name>
    <dbReference type="NCBI Taxonomy" id="400065"/>
    <lineage>
        <taxon>Bacteria</taxon>
        <taxon>Bacillati</taxon>
        <taxon>Bacillota</taxon>
        <taxon>Bacilli</taxon>
        <taxon>Lactobacillales</taxon>
        <taxon>Streptococcaceae</taxon>
        <taxon>Streptococcus</taxon>
    </lineage>
</organism>
<dbReference type="InterPro" id="IPR014721">
    <property type="entry name" value="Ribsml_uS5_D2-typ_fold_subgr"/>
</dbReference>
<dbReference type="RefSeq" id="WP_018373882.1">
    <property type="nucleotide sequence ID" value="NZ_LT906439.1"/>
</dbReference>
<evidence type="ECO:0000256" key="4">
    <source>
        <dbReference type="ARBA" id="ARBA00022840"/>
    </source>
</evidence>
<dbReference type="AlphaFoldDB" id="A0A239SMP6"/>
<sequence>MSDLLVSCPGSCGELFQCVVAGREYLLSYNIEEKSYARISSSQESRSQLGDKAKQAVELLAIPSADSRKILSYTDLPVGKGYSSSTADMVAAVQATSLYYQKKRLSASHLTSICAKVEPSDSVAFQNWTVIDALSGEAIWQTTWQPELYVYMLEPIESLDTQDMSRMTESDVYPKQQSAGLFSLFQEACAQKSLTKLGQLATLSARLNNERLPKPYLNEIIEIATNHKAIGVNVAHSGTVVGVLFSRQQMTDILAFEKTLVNHVLSTYYQERRLRKILFEGVQQVRK</sequence>
<keyword evidence="4" id="KW-0067">ATP-binding</keyword>
<feature type="domain" description="GHMP kinase N-terminal" evidence="5">
    <location>
        <begin position="55"/>
        <end position="123"/>
    </location>
</feature>
<dbReference type="Gene3D" id="3.30.230.10">
    <property type="match status" value="1"/>
</dbReference>
<evidence type="ECO:0000313" key="8">
    <source>
        <dbReference type="Proteomes" id="UP000215185"/>
    </source>
</evidence>